<dbReference type="Proteomes" id="UP000258889">
    <property type="component" value="Chromosome i"/>
</dbReference>
<evidence type="ECO:0000313" key="2">
    <source>
        <dbReference type="Proteomes" id="UP000258889"/>
    </source>
</evidence>
<evidence type="ECO:0000313" key="1">
    <source>
        <dbReference type="EMBL" id="AXR64335.1"/>
    </source>
</evidence>
<reference evidence="1 2" key="1">
    <citation type="submission" date="2018-06" db="EMBL/GenBank/DDBJ databases">
        <authorList>
            <person name="Tortosa P."/>
        </authorList>
    </citation>
    <scope>NUCLEOTIDE SEQUENCE [LARGE SCALE GENOMIC DNA]</scope>
    <source>
        <strain evidence="1 2">MDI222</strain>
    </source>
</reference>
<name>A0ABN5NQT5_9LEPT</name>
<keyword evidence="2" id="KW-1185">Reference proteome</keyword>
<reference evidence="1 2" key="2">
    <citation type="submission" date="2018-09" db="EMBL/GenBank/DDBJ databases">
        <title>Complete Genome sequences of three Leptospira mayottensis isolates obtained from Tenrecid mammals endemic to the Malagasy region.</title>
        <authorList>
            <person name="Cordonin C."/>
            <person name="Toty C."/>
        </authorList>
    </citation>
    <scope>NUCLEOTIDE SEQUENCE [LARGE SCALE GENOMIC DNA]</scope>
    <source>
        <strain evidence="1 2">MDI222</strain>
    </source>
</reference>
<accession>A0ABN5NQT5</accession>
<organism evidence="1 2">
    <name type="scientific">Leptospira mayottensis</name>
    <dbReference type="NCBI Taxonomy" id="1137606"/>
    <lineage>
        <taxon>Bacteria</taxon>
        <taxon>Pseudomonadati</taxon>
        <taxon>Spirochaetota</taxon>
        <taxon>Spirochaetia</taxon>
        <taxon>Leptospirales</taxon>
        <taxon>Leptospiraceae</taxon>
        <taxon>Leptospira</taxon>
    </lineage>
</organism>
<sequence length="65" mass="7694">MIDPIPDLLIGKNKDLELLDRRWRVWFVVVRNYLKSDKIYCLFIEVPVNFSCGSMSEIKIVCTFI</sequence>
<proteinExistence type="predicted"/>
<dbReference type="EMBL" id="CP030144">
    <property type="protein sequence ID" value="AXR64335.1"/>
    <property type="molecule type" value="Genomic_DNA"/>
</dbReference>
<protein>
    <submittedName>
        <fullName evidence="1">Uncharacterized protein</fullName>
    </submittedName>
</protein>
<gene>
    <name evidence="1" type="ORF">DQM28_09020</name>
</gene>